<name>A0A820RXZ2_9BILA</name>
<protein>
    <recommendedName>
        <fullName evidence="3">SbsA Ig-like domain-containing protein</fullName>
    </recommendedName>
</protein>
<evidence type="ECO:0000313" key="2">
    <source>
        <dbReference type="Proteomes" id="UP000663881"/>
    </source>
</evidence>
<dbReference type="InterPro" id="IPR036116">
    <property type="entry name" value="FN3_sf"/>
</dbReference>
<dbReference type="AlphaFoldDB" id="A0A820RXZ2"/>
<dbReference type="Gene3D" id="2.60.40.10">
    <property type="entry name" value="Immunoglobulins"/>
    <property type="match status" value="1"/>
</dbReference>
<reference evidence="1" key="1">
    <citation type="submission" date="2021-02" db="EMBL/GenBank/DDBJ databases">
        <authorList>
            <person name="Nowell W R."/>
        </authorList>
    </citation>
    <scope>NUCLEOTIDE SEQUENCE</scope>
</reference>
<evidence type="ECO:0000313" key="1">
    <source>
        <dbReference type="EMBL" id="CAF4443132.1"/>
    </source>
</evidence>
<dbReference type="InterPro" id="IPR013783">
    <property type="entry name" value="Ig-like_fold"/>
</dbReference>
<accession>A0A820RXZ2</accession>
<feature type="non-terminal residue" evidence="1">
    <location>
        <position position="1"/>
    </location>
</feature>
<dbReference type="InterPro" id="IPR003961">
    <property type="entry name" value="FN3_dom"/>
</dbReference>
<sequence length="73" mass="8383">MDRKQKFRSSVIIVKNALKLLIKSERKSPEIIYQKHIPDAPTNVRLMVTGSDNITVTFDEPLRSNGVIVIKYK</sequence>
<dbReference type="SUPFAM" id="SSF49265">
    <property type="entry name" value="Fibronectin type III"/>
    <property type="match status" value="1"/>
</dbReference>
<gene>
    <name evidence="1" type="ORF">OKA104_LOCUS53738</name>
</gene>
<dbReference type="EMBL" id="CAJOAY010034150">
    <property type="protein sequence ID" value="CAF4443132.1"/>
    <property type="molecule type" value="Genomic_DNA"/>
</dbReference>
<evidence type="ECO:0008006" key="3">
    <source>
        <dbReference type="Google" id="ProtNLM"/>
    </source>
</evidence>
<dbReference type="Proteomes" id="UP000663881">
    <property type="component" value="Unassembled WGS sequence"/>
</dbReference>
<comment type="caution">
    <text evidence="1">The sequence shown here is derived from an EMBL/GenBank/DDBJ whole genome shotgun (WGS) entry which is preliminary data.</text>
</comment>
<proteinExistence type="predicted"/>
<organism evidence="1 2">
    <name type="scientific">Adineta steineri</name>
    <dbReference type="NCBI Taxonomy" id="433720"/>
    <lineage>
        <taxon>Eukaryota</taxon>
        <taxon>Metazoa</taxon>
        <taxon>Spiralia</taxon>
        <taxon>Gnathifera</taxon>
        <taxon>Rotifera</taxon>
        <taxon>Eurotatoria</taxon>
        <taxon>Bdelloidea</taxon>
        <taxon>Adinetida</taxon>
        <taxon>Adinetidae</taxon>
        <taxon>Adineta</taxon>
    </lineage>
</organism>
<dbReference type="CDD" id="cd00063">
    <property type="entry name" value="FN3"/>
    <property type="match status" value="1"/>
</dbReference>